<feature type="chain" id="PRO_5009447218" evidence="1">
    <location>
        <begin position="22"/>
        <end position="181"/>
    </location>
</feature>
<evidence type="ECO:0000256" key="1">
    <source>
        <dbReference type="SAM" id="SignalP"/>
    </source>
</evidence>
<reference evidence="3" key="1">
    <citation type="submission" date="2016-03" db="EMBL/GenBank/DDBJ databases">
        <authorList>
            <person name="Ploux O."/>
        </authorList>
    </citation>
    <scope>NUCLEOTIDE SEQUENCE [LARGE SCALE GENOMIC DNA]</scope>
    <source>
        <strain evidence="3">UK7</strain>
    </source>
</reference>
<protein>
    <submittedName>
        <fullName evidence="2">Uncharacterized protein</fullName>
    </submittedName>
</protein>
<evidence type="ECO:0000313" key="3">
    <source>
        <dbReference type="Proteomes" id="UP000178129"/>
    </source>
</evidence>
<dbReference type="AlphaFoldDB" id="A0A1E1LIF4"/>
<sequence length="181" mass="19574">MQFQLTTTAFLLSSLLTFAASVPAPSDNIRITVEQVPTNRWCDEDNDCPKEQFCTPYNSCVGYGNTIFDSKSALANKENRWCDEDDDCPSEQFCTSDNSCVGYGNAIFNQKSAPSKVATTAKIVRAGSGALMTTSVKVIPAQSPGPNRAVTRRIADRLHTAIASTSSFFLSESDTSSVGEF</sequence>
<evidence type="ECO:0000313" key="2">
    <source>
        <dbReference type="EMBL" id="CZT10288.1"/>
    </source>
</evidence>
<name>A0A1E1LIF4_9HELO</name>
<dbReference type="Proteomes" id="UP000178129">
    <property type="component" value="Unassembled WGS sequence"/>
</dbReference>
<accession>A0A1E1LIF4</accession>
<dbReference type="EMBL" id="FJUW01000054">
    <property type="protein sequence ID" value="CZT10288.1"/>
    <property type="molecule type" value="Genomic_DNA"/>
</dbReference>
<feature type="signal peptide" evidence="1">
    <location>
        <begin position="1"/>
        <end position="21"/>
    </location>
</feature>
<proteinExistence type="predicted"/>
<dbReference type="InParanoid" id="A0A1E1LIF4"/>
<comment type="caution">
    <text evidence="2">The sequence shown here is derived from an EMBL/GenBank/DDBJ whole genome shotgun (WGS) entry which is preliminary data.</text>
</comment>
<gene>
    <name evidence="2" type="ORF">RCO7_02912</name>
</gene>
<keyword evidence="3" id="KW-1185">Reference proteome</keyword>
<organism evidence="2 3">
    <name type="scientific">Rhynchosporium graminicola</name>
    <dbReference type="NCBI Taxonomy" id="2792576"/>
    <lineage>
        <taxon>Eukaryota</taxon>
        <taxon>Fungi</taxon>
        <taxon>Dikarya</taxon>
        <taxon>Ascomycota</taxon>
        <taxon>Pezizomycotina</taxon>
        <taxon>Leotiomycetes</taxon>
        <taxon>Helotiales</taxon>
        <taxon>Ploettnerulaceae</taxon>
        <taxon>Rhynchosporium</taxon>
    </lineage>
</organism>
<keyword evidence="1" id="KW-0732">Signal</keyword>